<evidence type="ECO:0000313" key="1">
    <source>
        <dbReference type="EMBL" id="MBO9203830.1"/>
    </source>
</evidence>
<evidence type="ECO:0008006" key="3">
    <source>
        <dbReference type="Google" id="ProtNLM"/>
    </source>
</evidence>
<gene>
    <name evidence="1" type="ORF">J7I42_26335</name>
</gene>
<dbReference type="RefSeq" id="WP_209141881.1">
    <property type="nucleotide sequence ID" value="NZ_JAGHKO010000011.1"/>
</dbReference>
<keyword evidence="2" id="KW-1185">Reference proteome</keyword>
<protein>
    <recommendedName>
        <fullName evidence="3">Lipoprotein</fullName>
    </recommendedName>
</protein>
<comment type="caution">
    <text evidence="1">The sequence shown here is derived from an EMBL/GenBank/DDBJ whole genome shotgun (WGS) entry which is preliminary data.</text>
</comment>
<organism evidence="1 2">
    <name type="scientific">Niastella soli</name>
    <dbReference type="NCBI Taxonomy" id="2821487"/>
    <lineage>
        <taxon>Bacteria</taxon>
        <taxon>Pseudomonadati</taxon>
        <taxon>Bacteroidota</taxon>
        <taxon>Chitinophagia</taxon>
        <taxon>Chitinophagales</taxon>
        <taxon>Chitinophagaceae</taxon>
        <taxon>Niastella</taxon>
    </lineage>
</organism>
<proteinExistence type="predicted"/>
<accession>A0ABS3Z2C2</accession>
<name>A0ABS3Z2C2_9BACT</name>
<dbReference type="PROSITE" id="PS51257">
    <property type="entry name" value="PROKAR_LIPOPROTEIN"/>
    <property type="match status" value="1"/>
</dbReference>
<evidence type="ECO:0000313" key="2">
    <source>
        <dbReference type="Proteomes" id="UP000677244"/>
    </source>
</evidence>
<sequence length="161" mass="18261">MKQIYILIAASFLITFAITSCFPPRYQLNAKEKKYVERSNRHRFIEIIYDNKAIRQLKTNGVYTVKISETDDAGSLCSLDTLAIKAQAIQVAQTVSPIMNFMEHHQYIDVEFSSIVKNANKNALGEDVSCSYTIRMPLNDLQAATVLKSINTNDAYSRKSR</sequence>
<reference evidence="1 2" key="1">
    <citation type="submission" date="2021-03" db="EMBL/GenBank/DDBJ databases">
        <title>Assistant Professor.</title>
        <authorList>
            <person name="Huq M.A."/>
        </authorList>
    </citation>
    <scope>NUCLEOTIDE SEQUENCE [LARGE SCALE GENOMIC DNA]</scope>
    <source>
        <strain evidence="1 2">MAH-29</strain>
    </source>
</reference>
<dbReference type="EMBL" id="JAGHKO010000011">
    <property type="protein sequence ID" value="MBO9203830.1"/>
    <property type="molecule type" value="Genomic_DNA"/>
</dbReference>
<dbReference type="Proteomes" id="UP000677244">
    <property type="component" value="Unassembled WGS sequence"/>
</dbReference>